<comment type="caution">
    <text evidence="1">The sequence shown here is derived from an EMBL/GenBank/DDBJ whole genome shotgun (WGS) entry which is preliminary data.</text>
</comment>
<dbReference type="InterPro" id="IPR034660">
    <property type="entry name" value="DinB/YfiT-like"/>
</dbReference>
<sequence>MKTSQAIAIQLKTIYNGGNMTGVAMKEVLDDITWQEATHSLYDCNTIGTLLYHTQYYIRIISQVLKGGPLEGNDALSFDHPPIASAAEWAVLKKTVFREIEEMAILIQQLPEKRLWEDFAGGKYGNYYRNLHGVLEHTTYHLGQMALLKKIIRQQ</sequence>
<dbReference type="RefSeq" id="WP_121915771.1">
    <property type="nucleotide sequence ID" value="NZ_REFV01000001.1"/>
</dbReference>
<dbReference type="Proteomes" id="UP000281985">
    <property type="component" value="Unassembled WGS sequence"/>
</dbReference>
<dbReference type="OrthoDB" id="9814103at2"/>
<dbReference type="EMBL" id="REFV01000001">
    <property type="protein sequence ID" value="RMB63975.1"/>
    <property type="molecule type" value="Genomic_DNA"/>
</dbReference>
<gene>
    <name evidence="1" type="ORF">EAX61_00925</name>
</gene>
<accession>A0A3M0GGB5</accession>
<dbReference type="Gene3D" id="1.20.120.450">
    <property type="entry name" value="dinb family like domain"/>
    <property type="match status" value="1"/>
</dbReference>
<keyword evidence="2" id="KW-1185">Reference proteome</keyword>
<reference evidence="1 2" key="1">
    <citation type="submission" date="2018-10" db="EMBL/GenBank/DDBJ databases">
        <title>Dokdonia luteus sp. nov., isolated from sea water.</title>
        <authorList>
            <person name="Zhou L.Y."/>
            <person name="Du Z.J."/>
        </authorList>
    </citation>
    <scope>NUCLEOTIDE SEQUENCE [LARGE SCALE GENOMIC DNA]</scope>
    <source>
        <strain evidence="1 2">SH27</strain>
    </source>
</reference>
<evidence type="ECO:0000313" key="2">
    <source>
        <dbReference type="Proteomes" id="UP000281985"/>
    </source>
</evidence>
<organism evidence="1 2">
    <name type="scientific">Dokdonia sinensis</name>
    <dbReference type="NCBI Taxonomy" id="2479847"/>
    <lineage>
        <taxon>Bacteria</taxon>
        <taxon>Pseudomonadati</taxon>
        <taxon>Bacteroidota</taxon>
        <taxon>Flavobacteriia</taxon>
        <taxon>Flavobacteriales</taxon>
        <taxon>Flavobacteriaceae</taxon>
        <taxon>Dokdonia</taxon>
    </lineage>
</organism>
<protein>
    <submittedName>
        <fullName evidence="1">DUF1572 domain-containing protein</fullName>
    </submittedName>
</protein>
<dbReference type="AlphaFoldDB" id="A0A3M0GGB5"/>
<dbReference type="SUPFAM" id="SSF109854">
    <property type="entry name" value="DinB/YfiT-like putative metalloenzymes"/>
    <property type="match status" value="1"/>
</dbReference>
<proteinExistence type="predicted"/>
<name>A0A3M0GGB5_9FLAO</name>
<evidence type="ECO:0000313" key="1">
    <source>
        <dbReference type="EMBL" id="RMB63975.1"/>
    </source>
</evidence>